<name>A0A9B0T8B2_CHRAS</name>
<proteinExistence type="predicted"/>
<evidence type="ECO:0000313" key="2">
    <source>
        <dbReference type="Proteomes" id="UP000504623"/>
    </source>
</evidence>
<sequence>MTRMEEQTGWLCGSGGNLERPGRARRGGAPSTPRFPPRPDPEVNPFGAPRSRACLDRCAPLAAPNPGRRGLGRQECGGMAEARGLVPGSVSRRPPSPTRTLALGLGRARPPARPHACPRALPTAARTLSRRRLGRRYLRAVEGHGGPFQWDSARRLTPHAASPAAAILSPAHTHSPRLSRLRIGLRAAGRERPGAYAPCACAADSLLRPAASRKGKGQKGEDGSAEALDEIRAAPSLGAYIGGRGGTQGLSDLEPRPEDARVSLPRPASPK</sequence>
<gene>
    <name evidence="3" type="primary">LOC102832720</name>
</gene>
<accession>A0A9B0T8B2</accession>
<protein>
    <submittedName>
        <fullName evidence="3">Proline-rich protein 18-like</fullName>
    </submittedName>
</protein>
<dbReference type="Proteomes" id="UP000504623">
    <property type="component" value="Unplaced"/>
</dbReference>
<organism evidence="2 3">
    <name type="scientific">Chrysochloris asiatica</name>
    <name type="common">Cape golden mole</name>
    <dbReference type="NCBI Taxonomy" id="185453"/>
    <lineage>
        <taxon>Eukaryota</taxon>
        <taxon>Metazoa</taxon>
        <taxon>Chordata</taxon>
        <taxon>Craniata</taxon>
        <taxon>Vertebrata</taxon>
        <taxon>Euteleostomi</taxon>
        <taxon>Mammalia</taxon>
        <taxon>Eutheria</taxon>
        <taxon>Afrotheria</taxon>
        <taxon>Chrysochloridae</taxon>
        <taxon>Chrysochlorinae</taxon>
        <taxon>Chrysochloris</taxon>
    </lineage>
</organism>
<feature type="region of interest" description="Disordered" evidence="1">
    <location>
        <begin position="1"/>
        <end position="49"/>
    </location>
</feature>
<evidence type="ECO:0000256" key="1">
    <source>
        <dbReference type="SAM" id="MobiDB-lite"/>
    </source>
</evidence>
<keyword evidence="2" id="KW-1185">Reference proteome</keyword>
<dbReference type="RefSeq" id="XP_006860348.1">
    <property type="nucleotide sequence ID" value="XM_006860286.1"/>
</dbReference>
<feature type="region of interest" description="Disordered" evidence="1">
    <location>
        <begin position="210"/>
        <end position="229"/>
    </location>
</feature>
<dbReference type="GeneID" id="102832720"/>
<feature type="region of interest" description="Disordered" evidence="1">
    <location>
        <begin position="238"/>
        <end position="271"/>
    </location>
</feature>
<reference evidence="3" key="1">
    <citation type="submission" date="2025-08" db="UniProtKB">
        <authorList>
            <consortium name="RefSeq"/>
        </authorList>
    </citation>
    <scope>IDENTIFICATION</scope>
    <source>
        <tissue evidence="3">Spleen</tissue>
    </source>
</reference>
<dbReference type="AlphaFoldDB" id="A0A9B0T8B2"/>
<evidence type="ECO:0000313" key="3">
    <source>
        <dbReference type="RefSeq" id="XP_006860348.1"/>
    </source>
</evidence>